<sequence length="166" mass="19826">MKVNAIRYLGRRDRNDLLKINFHPCEHSTIEWDLRCKHNIIQFVAGGYVISKYFNNKLFTWHSFEFQPKTFIRQKMSPEPSVSCMLVYSLNLKKLRAHRNQKQPAYYEEMNVSHYISNSTLFFRSLAFVTFVFTVMSFLPLGALSLYLTNLYLTMFNYSHQVYCYL</sequence>
<evidence type="ECO:0000256" key="1">
    <source>
        <dbReference type="SAM" id="Phobius"/>
    </source>
</evidence>
<evidence type="ECO:0000313" key="3">
    <source>
        <dbReference type="Proteomes" id="UP000242381"/>
    </source>
</evidence>
<protein>
    <submittedName>
        <fullName evidence="2">Uncharacterized protein</fullName>
    </submittedName>
</protein>
<name>A0A1X0S5S0_RHIZD</name>
<dbReference type="Proteomes" id="UP000242381">
    <property type="component" value="Unassembled WGS sequence"/>
</dbReference>
<dbReference type="AlphaFoldDB" id="A0A1X0S5S0"/>
<keyword evidence="1" id="KW-1133">Transmembrane helix</keyword>
<reference evidence="2 3" key="1">
    <citation type="journal article" date="2016" name="Proc. Natl. Acad. Sci. U.S.A.">
        <title>Lipid metabolic changes in an early divergent fungus govern the establishment of a mutualistic symbiosis with endobacteria.</title>
        <authorList>
            <person name="Lastovetsky O.A."/>
            <person name="Gaspar M.L."/>
            <person name="Mondo S.J."/>
            <person name="LaButti K.M."/>
            <person name="Sandor L."/>
            <person name="Grigoriev I.V."/>
            <person name="Henry S.A."/>
            <person name="Pawlowska T.E."/>
        </authorList>
    </citation>
    <scope>NUCLEOTIDE SEQUENCE [LARGE SCALE GENOMIC DNA]</scope>
    <source>
        <strain evidence="2 3">ATCC 11559</strain>
    </source>
</reference>
<proteinExistence type="predicted"/>
<evidence type="ECO:0000313" key="2">
    <source>
        <dbReference type="EMBL" id="ORE19615.1"/>
    </source>
</evidence>
<keyword evidence="1" id="KW-0812">Transmembrane</keyword>
<organism evidence="2 3">
    <name type="scientific">Rhizopus microsporus</name>
    <dbReference type="NCBI Taxonomy" id="58291"/>
    <lineage>
        <taxon>Eukaryota</taxon>
        <taxon>Fungi</taxon>
        <taxon>Fungi incertae sedis</taxon>
        <taxon>Mucoromycota</taxon>
        <taxon>Mucoromycotina</taxon>
        <taxon>Mucoromycetes</taxon>
        <taxon>Mucorales</taxon>
        <taxon>Mucorineae</taxon>
        <taxon>Rhizopodaceae</taxon>
        <taxon>Rhizopus</taxon>
    </lineage>
</organism>
<keyword evidence="1" id="KW-0472">Membrane</keyword>
<accession>A0A1X0S5S0</accession>
<feature type="transmembrane region" description="Helical" evidence="1">
    <location>
        <begin position="126"/>
        <end position="148"/>
    </location>
</feature>
<dbReference type="EMBL" id="KV921307">
    <property type="protein sequence ID" value="ORE19615.1"/>
    <property type="molecule type" value="Genomic_DNA"/>
</dbReference>
<gene>
    <name evidence="2" type="ORF">BCV71DRAFT_233900</name>
</gene>